<dbReference type="InterPro" id="IPR035940">
    <property type="entry name" value="CAP_sf"/>
</dbReference>
<dbReference type="EMBL" id="JAFREM010000018">
    <property type="protein sequence ID" value="MBO1307028.1"/>
    <property type="molecule type" value="Genomic_DNA"/>
</dbReference>
<dbReference type="RefSeq" id="WP_207673942.1">
    <property type="nucleotide sequence ID" value="NZ_JAFREM010000018.1"/>
</dbReference>
<dbReference type="Proteomes" id="UP000664601">
    <property type="component" value="Unassembled WGS sequence"/>
</dbReference>
<proteinExistence type="predicted"/>
<gene>
    <name evidence="2" type="ORF">JZO70_12700</name>
</gene>
<dbReference type="Pfam" id="PF14504">
    <property type="entry name" value="CAP_assoc_N"/>
    <property type="match status" value="1"/>
</dbReference>
<name>A0ABS3LBL8_9ENTE</name>
<evidence type="ECO:0000313" key="2">
    <source>
        <dbReference type="EMBL" id="MBO1307028.1"/>
    </source>
</evidence>
<evidence type="ECO:0000259" key="1">
    <source>
        <dbReference type="Pfam" id="PF14504"/>
    </source>
</evidence>
<reference evidence="2 3" key="1">
    <citation type="submission" date="2021-03" db="EMBL/GenBank/DDBJ databases">
        <title>Enterococcal diversity collection.</title>
        <authorList>
            <person name="Gilmore M.S."/>
            <person name="Schwartzman J."/>
            <person name="Van Tyne D."/>
            <person name="Martin M."/>
            <person name="Earl A.M."/>
            <person name="Manson A.L."/>
            <person name="Straub T."/>
            <person name="Salamzade R."/>
            <person name="Saavedra J."/>
            <person name="Lebreton F."/>
            <person name="Prichula J."/>
            <person name="Schaufler K."/>
            <person name="Gaca A."/>
            <person name="Sgardioli B."/>
            <person name="Wagenaar J."/>
            <person name="Strong T."/>
        </authorList>
    </citation>
    <scope>NUCLEOTIDE SEQUENCE [LARGE SCALE GENOMIC DNA]</scope>
    <source>
        <strain evidence="2 3">669A</strain>
    </source>
</reference>
<dbReference type="Gene3D" id="3.40.33.10">
    <property type="entry name" value="CAP"/>
    <property type="match status" value="1"/>
</dbReference>
<dbReference type="InterPro" id="IPR029410">
    <property type="entry name" value="CAP_assoc"/>
</dbReference>
<evidence type="ECO:0000313" key="3">
    <source>
        <dbReference type="Proteomes" id="UP000664601"/>
    </source>
</evidence>
<keyword evidence="3" id="KW-1185">Reference proteome</keyword>
<comment type="caution">
    <text evidence="2">The sequence shown here is derived from an EMBL/GenBank/DDBJ whole genome shotgun (WGS) entry which is preliminary data.</text>
</comment>
<protein>
    <recommendedName>
        <fullName evidence="1">CAP-associated domain-containing protein</fullName>
    </recommendedName>
</protein>
<feature type="domain" description="CAP-associated" evidence="1">
    <location>
        <begin position="60"/>
        <end position="199"/>
    </location>
</feature>
<accession>A0ABS3LBL8</accession>
<sequence length="371" mass="42029">MKRVLGFLSIFIVVLIGYYVQPILFPPDTTSSPVEPSARPAKRNSLKHETVATAGCAQYIGLPISEVEMDLGPPTKIELSGFLFEMRTYPIEGGLLQANVVDGVITALKVMGEENKESPFEFGMSNGDLAEQMTLSSNFAVNYNDEPIDIELTEDDMRFRPLIAFDNGTFAVPFFDGANEELFAVAYLDVETLLRVMPYHIYSGNPLSFQSQENNFDWEQVNQQKELQVMELVNVYRSFQKMPPLETSTAIAADSEAMLADFLAQPQSVLSRDRQDEWATNSEAHAGNFSFSLRDKEFQNLAKKQEVNQETGLFYSPVIDPWFSLFSWISQERWADRLLEEGDYQLGVAFNQQNVLVLLQELEQTEESDER</sequence>
<organism evidence="2 3">
    <name type="scientific">Candidatus Enterococcus moelleringii</name>
    <dbReference type="NCBI Taxonomy" id="2815325"/>
    <lineage>
        <taxon>Bacteria</taxon>
        <taxon>Bacillati</taxon>
        <taxon>Bacillota</taxon>
        <taxon>Bacilli</taxon>
        <taxon>Lactobacillales</taxon>
        <taxon>Enterococcaceae</taxon>
        <taxon>Enterococcus</taxon>
    </lineage>
</organism>